<evidence type="ECO:0000313" key="2">
    <source>
        <dbReference type="Proteomes" id="UP001164746"/>
    </source>
</evidence>
<feature type="non-terminal residue" evidence="1">
    <location>
        <position position="110"/>
    </location>
</feature>
<gene>
    <name evidence="1" type="ORF">MAR_028909</name>
</gene>
<proteinExistence type="predicted"/>
<accession>A0ABY7DG00</accession>
<organism evidence="1 2">
    <name type="scientific">Mya arenaria</name>
    <name type="common">Soft-shell clam</name>
    <dbReference type="NCBI Taxonomy" id="6604"/>
    <lineage>
        <taxon>Eukaryota</taxon>
        <taxon>Metazoa</taxon>
        <taxon>Spiralia</taxon>
        <taxon>Lophotrochozoa</taxon>
        <taxon>Mollusca</taxon>
        <taxon>Bivalvia</taxon>
        <taxon>Autobranchia</taxon>
        <taxon>Heteroconchia</taxon>
        <taxon>Euheterodonta</taxon>
        <taxon>Imparidentia</taxon>
        <taxon>Neoheterodontei</taxon>
        <taxon>Myida</taxon>
        <taxon>Myoidea</taxon>
        <taxon>Myidae</taxon>
        <taxon>Mya</taxon>
    </lineage>
</organism>
<protein>
    <submittedName>
        <fullName evidence="1">Uncharacterized protein</fullName>
    </submittedName>
</protein>
<keyword evidence="2" id="KW-1185">Reference proteome</keyword>
<dbReference type="EMBL" id="CP111013">
    <property type="protein sequence ID" value="WAQ96219.1"/>
    <property type="molecule type" value="Genomic_DNA"/>
</dbReference>
<reference evidence="1" key="1">
    <citation type="submission" date="2022-11" db="EMBL/GenBank/DDBJ databases">
        <title>Centuries of genome instability and evolution in soft-shell clam transmissible cancer (bioRxiv).</title>
        <authorList>
            <person name="Hart S.F.M."/>
            <person name="Yonemitsu M.A."/>
            <person name="Giersch R.M."/>
            <person name="Beal B.F."/>
            <person name="Arriagada G."/>
            <person name="Davis B.W."/>
            <person name="Ostrander E.A."/>
            <person name="Goff S.P."/>
            <person name="Metzger M.J."/>
        </authorList>
    </citation>
    <scope>NUCLEOTIDE SEQUENCE</scope>
    <source>
        <strain evidence="1">MELC-2E11</strain>
        <tissue evidence="1">Siphon/mantle</tissue>
    </source>
</reference>
<dbReference type="Proteomes" id="UP001164746">
    <property type="component" value="Chromosome 2"/>
</dbReference>
<evidence type="ECO:0000313" key="1">
    <source>
        <dbReference type="EMBL" id="WAQ96219.1"/>
    </source>
</evidence>
<sequence length="110" mass="12797">MNTPNGHIAIWLDIFSTYTFNNKYRKCQNTAMPTLYLDVQTLKVVNCWPCKKCKKRALDMESEYGELCSMVKLVLGCIGFKGWPVYKEVHTERWSMVFFVNDSTQAITAR</sequence>
<name>A0ABY7DG00_MYAAR</name>